<dbReference type="Pfam" id="PF02358">
    <property type="entry name" value="Trehalose_PPase"/>
    <property type="match status" value="1"/>
</dbReference>
<dbReference type="InterPro" id="IPR006379">
    <property type="entry name" value="HAD-SF_hydro_IIB"/>
</dbReference>
<dbReference type="Gene3D" id="3.40.50.1000">
    <property type="entry name" value="HAD superfamily/HAD-like"/>
    <property type="match status" value="1"/>
</dbReference>
<name>A0A849HG20_9MICO</name>
<accession>A0A849HG20</accession>
<organism evidence="7 8">
    <name type="scientific">Knoellia koreensis</name>
    <dbReference type="NCBI Taxonomy" id="2730921"/>
    <lineage>
        <taxon>Bacteria</taxon>
        <taxon>Bacillati</taxon>
        <taxon>Actinomycetota</taxon>
        <taxon>Actinomycetes</taxon>
        <taxon>Micrococcales</taxon>
        <taxon>Intrasporangiaceae</taxon>
        <taxon>Knoellia</taxon>
    </lineage>
</organism>
<evidence type="ECO:0000256" key="4">
    <source>
        <dbReference type="ARBA" id="ARBA00022801"/>
    </source>
</evidence>
<protein>
    <recommendedName>
        <fullName evidence="6">Trehalose 6-phosphate phosphatase</fullName>
        <ecNumber evidence="6">3.1.3.12</ecNumber>
    </recommendedName>
</protein>
<comment type="function">
    <text evidence="5 6">Removes the phosphate from trehalose 6-phosphate to produce free trehalose.</text>
</comment>
<evidence type="ECO:0000313" key="7">
    <source>
        <dbReference type="EMBL" id="NNM46885.1"/>
    </source>
</evidence>
<evidence type="ECO:0000256" key="6">
    <source>
        <dbReference type="RuleBase" id="RU361117"/>
    </source>
</evidence>
<dbReference type="Proteomes" id="UP000588586">
    <property type="component" value="Unassembled WGS sequence"/>
</dbReference>
<dbReference type="GO" id="GO:0004805">
    <property type="term" value="F:trehalose-phosphatase activity"/>
    <property type="evidence" value="ECO:0007669"/>
    <property type="project" value="UniProtKB-EC"/>
</dbReference>
<reference evidence="7 8" key="1">
    <citation type="submission" date="2020-04" db="EMBL/GenBank/DDBJ databases">
        <title>Knoellia sp. isolate from air conditioner.</title>
        <authorList>
            <person name="Chea S."/>
            <person name="Kim D.-U."/>
        </authorList>
    </citation>
    <scope>NUCLEOTIDE SEQUENCE [LARGE SCALE GENOMIC DNA]</scope>
    <source>
        <strain evidence="7 8">DB2414S</strain>
    </source>
</reference>
<comment type="pathway">
    <text evidence="2 6">Glycan biosynthesis; trehalose biosynthesis.</text>
</comment>
<dbReference type="PANTHER" id="PTHR43768:SF3">
    <property type="entry name" value="TREHALOSE 6-PHOSPHATE PHOSPHATASE"/>
    <property type="match status" value="1"/>
</dbReference>
<dbReference type="NCBIfam" id="TIGR01484">
    <property type="entry name" value="HAD-SF-IIB"/>
    <property type="match status" value="1"/>
</dbReference>
<keyword evidence="4 6" id="KW-0378">Hydrolase</keyword>
<comment type="cofactor">
    <cofactor evidence="6">
        <name>Mg(2+)</name>
        <dbReference type="ChEBI" id="CHEBI:18420"/>
    </cofactor>
</comment>
<dbReference type="InterPro" id="IPR036412">
    <property type="entry name" value="HAD-like_sf"/>
</dbReference>
<comment type="similarity">
    <text evidence="3 6">Belongs to the trehalose phosphatase family.</text>
</comment>
<dbReference type="InterPro" id="IPR003337">
    <property type="entry name" value="Trehalose_PPase"/>
</dbReference>
<dbReference type="EC" id="3.1.3.12" evidence="6"/>
<comment type="catalytic activity">
    <reaction evidence="1 6">
        <text>alpha,alpha-trehalose 6-phosphate + H2O = alpha,alpha-trehalose + phosphate</text>
        <dbReference type="Rhea" id="RHEA:23420"/>
        <dbReference type="ChEBI" id="CHEBI:15377"/>
        <dbReference type="ChEBI" id="CHEBI:16551"/>
        <dbReference type="ChEBI" id="CHEBI:43474"/>
        <dbReference type="ChEBI" id="CHEBI:58429"/>
        <dbReference type="EC" id="3.1.3.12"/>
    </reaction>
</comment>
<dbReference type="GO" id="GO:0005992">
    <property type="term" value="P:trehalose biosynthetic process"/>
    <property type="evidence" value="ECO:0007669"/>
    <property type="project" value="UniProtKB-UniPathway"/>
</dbReference>
<dbReference type="PANTHER" id="PTHR43768">
    <property type="entry name" value="TREHALOSE 6-PHOSPHATE PHOSPHATASE"/>
    <property type="match status" value="1"/>
</dbReference>
<dbReference type="UniPathway" id="UPA00299"/>
<evidence type="ECO:0000256" key="1">
    <source>
        <dbReference type="ARBA" id="ARBA00000500"/>
    </source>
</evidence>
<evidence type="ECO:0000313" key="8">
    <source>
        <dbReference type="Proteomes" id="UP000588586"/>
    </source>
</evidence>
<evidence type="ECO:0000256" key="2">
    <source>
        <dbReference type="ARBA" id="ARBA00005199"/>
    </source>
</evidence>
<dbReference type="AlphaFoldDB" id="A0A849HG20"/>
<proteinExistence type="inferred from homology"/>
<dbReference type="InterPro" id="IPR023214">
    <property type="entry name" value="HAD_sf"/>
</dbReference>
<dbReference type="EMBL" id="JABEPQ010000002">
    <property type="protein sequence ID" value="NNM46885.1"/>
    <property type="molecule type" value="Genomic_DNA"/>
</dbReference>
<dbReference type="NCBIfam" id="TIGR00685">
    <property type="entry name" value="T6PP"/>
    <property type="match status" value="1"/>
</dbReference>
<comment type="caution">
    <text evidence="7">The sequence shown here is derived from an EMBL/GenBank/DDBJ whole genome shotgun (WGS) entry which is preliminary data.</text>
</comment>
<dbReference type="InterPro" id="IPR044651">
    <property type="entry name" value="OTSB-like"/>
</dbReference>
<keyword evidence="8" id="KW-1185">Reference proteome</keyword>
<dbReference type="SUPFAM" id="SSF56784">
    <property type="entry name" value="HAD-like"/>
    <property type="match status" value="1"/>
</dbReference>
<dbReference type="Gene3D" id="3.30.70.1020">
    <property type="entry name" value="Trehalose-6-phosphate phosphatase related protein, domain 2"/>
    <property type="match status" value="1"/>
</dbReference>
<evidence type="ECO:0000256" key="3">
    <source>
        <dbReference type="ARBA" id="ARBA00008770"/>
    </source>
</evidence>
<keyword evidence="6" id="KW-0479">Metal-binding</keyword>
<keyword evidence="6" id="KW-0460">Magnesium</keyword>
<gene>
    <name evidence="7" type="primary">otsB</name>
    <name evidence="7" type="ORF">HJG52_12820</name>
</gene>
<evidence type="ECO:0000256" key="5">
    <source>
        <dbReference type="ARBA" id="ARBA00024179"/>
    </source>
</evidence>
<sequence length="251" mass="26006">MLSSALAEAAEAGSLLVATDFDGVLAPLVLDPSTSRPLPGTVDSLRGLAAQPGTYAAVVSGRDLASLGALTGLADQGEVTLIGSHGAESTAAQGGSSMTPEQRDTLDRVTAELEALMPAHPGFWLEHKPTAVVAHTRRMSPDAAPAAEAAALEVTTRHTDVHVLHGKQVVEVSVVQADKGTALTGLREALGADALVYFGDDVTDEHVFTRLGDGDVGVKVGDGETAARWRVDSPEDVAQALTLLLERRAHR</sequence>
<dbReference type="GO" id="GO:0046872">
    <property type="term" value="F:metal ion binding"/>
    <property type="evidence" value="ECO:0007669"/>
    <property type="project" value="UniProtKB-KW"/>
</dbReference>